<sequence>MNPVLYKADERSFRTFGLGEISDAYKVTVTRERNGNYDLYIKYPVNGHFASVFKVEMKIKADAGKRTKWQTFEINRIVKDSSEHIEIYARHISMRTSDIALKPIVKASKINAETALRLWKESLVGDDVFDVSSDIQTLGNISWEVDKVGSARKALGGVSGSILDVFGGEFEFDNNLIILHKQMGRKAPTVLEYGRNLLSVEEESLLDGNYTSIYPFARYTPSSNGSSEGSHEESREVLVTLPEHILDSPYLRLYAQRRISLVDFSSKFDDKHPPTAEKLRSLGQSYIKTNNIGAPKISTEVSYVDLSHTLDYQDFGVMEEVELCDIIPLYYPQFDITTTTEKVVKVVYDVYTDSNEEITLGTIGQSLSSSMTAGIADRLSVVEERQASIESTLPQYLISGTGNKIWHETPAKNVEHKIGDTWFEKNGQYQRMYIWNGSMWEKRLDTEDVDRVKKEVDKQFEAVNTKMAGIEAKHDQTVSDLLKKSNATQELANASKLLAQEAKNASNSTGQELSLYKQDNERNLSILRNQATQIDGKAVQALNKANQTATETTNLIANLRTDLNGKVSLADFQSVKETSALYERILGRDDSNISTNIARMALTSDLFNVEVGKRFSNLTNLFYAPTKIPKFISSVDTDKHLERVSLGDHDGIRINYTDSMSGWLGVRFPLTKKFVKQGEGLGYRIEIAVDKVPKDGRVLIQLLDNTTSLGMYYNSQITLTKTGNQVFTGYLDIPRTGELNEYSIRFTLSSPGNIVIHKPMIIDRRLIPEEFVDSTDYNSEYTRTTMSILKDSFAFKTLNSNGDVLSALNVATGGASLQVGKNKLVVTPDTTFIANGTIKNAMIDNLDAGKIRTGTLDANLVNVVNLNASSITSGKLSANLINGGVLSALNGNSTFDLNNGLIQMQSGPTSWKTSWNKDGIAFRGPNNDIWGAMGGDSGGGVGIYMRGDHAFNLVVNHTDKGKSYAYTPLRVKYGEGTTLQFSPGGPSYNLLTLFRTIFDNFKYNDRRYYDMR</sequence>
<evidence type="ECO:0000313" key="3">
    <source>
        <dbReference type="EMBL" id="DAD84572.1"/>
    </source>
</evidence>
<feature type="domain" description="Gp58-like" evidence="2">
    <location>
        <begin position="796"/>
        <end position="906"/>
    </location>
</feature>
<name>A0A8S5MQS0_9CAUD</name>
<dbReference type="EMBL" id="BK014962">
    <property type="protein sequence ID" value="DAD84572.1"/>
    <property type="molecule type" value="Genomic_DNA"/>
</dbReference>
<dbReference type="Pfam" id="PF07902">
    <property type="entry name" value="Gp58"/>
    <property type="match status" value="1"/>
</dbReference>
<accession>A0A8S5MQS0</accession>
<evidence type="ECO:0000259" key="1">
    <source>
        <dbReference type="Pfam" id="PF06605"/>
    </source>
</evidence>
<dbReference type="InterPro" id="IPR012892">
    <property type="entry name" value="Gp58"/>
</dbReference>
<proteinExistence type="predicted"/>
<reference evidence="3" key="1">
    <citation type="journal article" date="2021" name="Proc. Natl. Acad. Sci. U.S.A.">
        <title>A Catalog of Tens of Thousands of Viruses from Human Metagenomes Reveals Hidden Associations with Chronic Diseases.</title>
        <authorList>
            <person name="Tisza M.J."/>
            <person name="Buck C.B."/>
        </authorList>
    </citation>
    <scope>NUCLEOTIDE SEQUENCE</scope>
    <source>
        <strain evidence="3">CtHSm42</strain>
    </source>
</reference>
<dbReference type="InterPro" id="IPR007119">
    <property type="entry name" value="Phage_tail_spike_N"/>
</dbReference>
<feature type="domain" description="Tail spike" evidence="1">
    <location>
        <begin position="161"/>
        <end position="373"/>
    </location>
</feature>
<protein>
    <submittedName>
        <fullName evidence="3">Tail protein</fullName>
    </submittedName>
</protein>
<dbReference type="NCBIfam" id="TIGR01665">
    <property type="entry name" value="put_anti_recept"/>
    <property type="match status" value="1"/>
</dbReference>
<evidence type="ECO:0000259" key="2">
    <source>
        <dbReference type="Pfam" id="PF07902"/>
    </source>
</evidence>
<dbReference type="Pfam" id="PF06605">
    <property type="entry name" value="Prophage_tail"/>
    <property type="match status" value="1"/>
</dbReference>
<organism evidence="3">
    <name type="scientific">Siphoviridae sp. ctHSm42</name>
    <dbReference type="NCBI Taxonomy" id="2826232"/>
    <lineage>
        <taxon>Viruses</taxon>
        <taxon>Duplodnaviria</taxon>
        <taxon>Heunggongvirae</taxon>
        <taxon>Uroviricota</taxon>
        <taxon>Caudoviricetes</taxon>
    </lineage>
</organism>
<dbReference type="InterPro" id="IPR010572">
    <property type="entry name" value="Tail_dom"/>
</dbReference>